<dbReference type="InterPro" id="IPR022893">
    <property type="entry name" value="Shikimate_DH_fam"/>
</dbReference>
<dbReference type="SUPFAM" id="SSF51735">
    <property type="entry name" value="NAD(P)-binding Rossmann-fold domains"/>
    <property type="match status" value="1"/>
</dbReference>
<dbReference type="PANTHER" id="PTHR21089:SF1">
    <property type="entry name" value="BIFUNCTIONAL 3-DEHYDROQUINATE DEHYDRATASE_SHIKIMATE DEHYDROGENASE, CHLOROPLASTIC"/>
    <property type="match status" value="1"/>
</dbReference>
<evidence type="ECO:0000256" key="3">
    <source>
        <dbReference type="ARBA" id="ARBA00023141"/>
    </source>
</evidence>
<dbReference type="Gene3D" id="3.40.50.720">
    <property type="entry name" value="NAD(P)-binding Rossmann-like Domain"/>
    <property type="match status" value="1"/>
</dbReference>
<accession>A0A521EPR5</accession>
<dbReference type="InterPro" id="IPR036291">
    <property type="entry name" value="NAD(P)-bd_dom_sf"/>
</dbReference>
<sequence length="249" mass="27780">MKTYGLIGYPLSQSFSQKYFSDKFKNESIAARYLNFPIASIDELPQLLAKHPYIGGLNVTIPYKEKVMDYLTEIDPMAEEAGAVNVVKLDWSHASRPKLKGFNTDIIGFSESIKPLLKAQHKNALILGTGGAAKAVGFALEKMDIAYQFVSRSPQGQNQTIYEALNAETMAQNTIIINTTPLGMYGDMEAKPDIPYQYTSKQHLFFDLIYNPTLSAFLKAGQDQGASVKNGLEMLHLQAEAAWEIWNRE</sequence>
<evidence type="ECO:0000256" key="1">
    <source>
        <dbReference type="ARBA" id="ARBA00004871"/>
    </source>
</evidence>
<dbReference type="GO" id="GO:0005829">
    <property type="term" value="C:cytosol"/>
    <property type="evidence" value="ECO:0007669"/>
    <property type="project" value="TreeGrafter"/>
</dbReference>
<evidence type="ECO:0000313" key="5">
    <source>
        <dbReference type="EMBL" id="SMO85916.1"/>
    </source>
</evidence>
<dbReference type="RefSeq" id="WP_142534394.1">
    <property type="nucleotide sequence ID" value="NZ_FXTB01000010.1"/>
</dbReference>
<dbReference type="GO" id="GO:0009073">
    <property type="term" value="P:aromatic amino acid family biosynthetic process"/>
    <property type="evidence" value="ECO:0007669"/>
    <property type="project" value="UniProtKB-KW"/>
</dbReference>
<dbReference type="GO" id="GO:0019632">
    <property type="term" value="P:shikimate metabolic process"/>
    <property type="evidence" value="ECO:0007669"/>
    <property type="project" value="TreeGrafter"/>
</dbReference>
<protein>
    <submittedName>
        <fullName evidence="5">Shikimate dehydrogenase</fullName>
    </submittedName>
</protein>
<name>A0A521EPR5_SACCC</name>
<dbReference type="Proteomes" id="UP000319040">
    <property type="component" value="Unassembled WGS sequence"/>
</dbReference>
<dbReference type="InterPro" id="IPR013708">
    <property type="entry name" value="Shikimate_DH-bd_N"/>
</dbReference>
<organism evidence="5 6">
    <name type="scientific">Saccharicrinis carchari</name>
    <dbReference type="NCBI Taxonomy" id="1168039"/>
    <lineage>
        <taxon>Bacteria</taxon>
        <taxon>Pseudomonadati</taxon>
        <taxon>Bacteroidota</taxon>
        <taxon>Bacteroidia</taxon>
        <taxon>Marinilabiliales</taxon>
        <taxon>Marinilabiliaceae</taxon>
        <taxon>Saccharicrinis</taxon>
    </lineage>
</organism>
<proteinExistence type="predicted"/>
<evidence type="ECO:0000259" key="4">
    <source>
        <dbReference type="Pfam" id="PF08501"/>
    </source>
</evidence>
<dbReference type="GO" id="GO:0004764">
    <property type="term" value="F:shikimate 3-dehydrogenase (NADP+) activity"/>
    <property type="evidence" value="ECO:0007669"/>
    <property type="project" value="InterPro"/>
</dbReference>
<dbReference type="Pfam" id="PF08501">
    <property type="entry name" value="Shikimate_dh_N"/>
    <property type="match status" value="1"/>
</dbReference>
<comment type="pathway">
    <text evidence="1">Metabolic intermediate biosynthesis; chorismate biosynthesis; chorismate from D-erythrose 4-phosphate and phosphoenolpyruvate: step 4/7.</text>
</comment>
<evidence type="ECO:0000256" key="2">
    <source>
        <dbReference type="ARBA" id="ARBA00023002"/>
    </source>
</evidence>
<dbReference type="SUPFAM" id="SSF53223">
    <property type="entry name" value="Aminoacid dehydrogenase-like, N-terminal domain"/>
    <property type="match status" value="1"/>
</dbReference>
<dbReference type="PANTHER" id="PTHR21089">
    <property type="entry name" value="SHIKIMATE DEHYDROGENASE"/>
    <property type="match status" value="1"/>
</dbReference>
<feature type="domain" description="Shikimate dehydrogenase substrate binding N-terminal" evidence="4">
    <location>
        <begin position="6"/>
        <end position="87"/>
    </location>
</feature>
<evidence type="ECO:0000313" key="6">
    <source>
        <dbReference type="Proteomes" id="UP000319040"/>
    </source>
</evidence>
<dbReference type="InterPro" id="IPR046346">
    <property type="entry name" value="Aminoacid_DH-like_N_sf"/>
</dbReference>
<dbReference type="AlphaFoldDB" id="A0A521EPR5"/>
<keyword evidence="3" id="KW-0028">Amino-acid biosynthesis</keyword>
<gene>
    <name evidence="5" type="ORF">SAMN06265379_11074</name>
</gene>
<dbReference type="Gene3D" id="3.40.50.10860">
    <property type="entry name" value="Leucine Dehydrogenase, chain A, domain 1"/>
    <property type="match status" value="1"/>
</dbReference>
<keyword evidence="3" id="KW-0057">Aromatic amino acid biosynthesis</keyword>
<dbReference type="EMBL" id="FXTB01000010">
    <property type="protein sequence ID" value="SMO85916.1"/>
    <property type="molecule type" value="Genomic_DNA"/>
</dbReference>
<keyword evidence="2" id="KW-0560">Oxidoreductase</keyword>
<reference evidence="5 6" key="1">
    <citation type="submission" date="2017-05" db="EMBL/GenBank/DDBJ databases">
        <authorList>
            <person name="Varghese N."/>
            <person name="Submissions S."/>
        </authorList>
    </citation>
    <scope>NUCLEOTIDE SEQUENCE [LARGE SCALE GENOMIC DNA]</scope>
    <source>
        <strain evidence="5 6">DSM 27040</strain>
    </source>
</reference>
<dbReference type="CDD" id="cd01065">
    <property type="entry name" value="NAD_bind_Shikimate_DH"/>
    <property type="match status" value="1"/>
</dbReference>
<dbReference type="GO" id="GO:0009423">
    <property type="term" value="P:chorismate biosynthetic process"/>
    <property type="evidence" value="ECO:0007669"/>
    <property type="project" value="TreeGrafter"/>
</dbReference>
<dbReference type="OrthoDB" id="9792692at2"/>
<keyword evidence="6" id="KW-1185">Reference proteome</keyword>
<dbReference type="GO" id="GO:0050661">
    <property type="term" value="F:NADP binding"/>
    <property type="evidence" value="ECO:0007669"/>
    <property type="project" value="TreeGrafter"/>
</dbReference>